<sequence length="243" mass="25243">MSARNSTAVSVRDGQDVRSTHGSGGSAGRRNPAERLLDLAVRRASRADENVAELRREHPDLSPAELVALLEKRYLRRASRLGGAVGATAAVPGVGTVTALGLTTVQTVAFLSASANHVMGLASIHGVKVDDVERRRSLLLAAMLGEEGAEAMSEQLGLGTLYWAKAAITKLPLGTVRAVNKAITHRLLRWGAARGGALALGRLAPFGVGALIGYAGTRAMAKNVVEGTQALFGPAPAAFPDAR</sequence>
<dbReference type="EMBL" id="BAABBA010000014">
    <property type="protein sequence ID" value="GAA4288432.1"/>
    <property type="molecule type" value="Genomic_DNA"/>
</dbReference>
<protein>
    <recommendedName>
        <fullName evidence="4">EcsC family protein</fullName>
    </recommendedName>
</protein>
<organism evidence="2 3">
    <name type="scientific">Georgenia daeguensis</name>
    <dbReference type="NCBI Taxonomy" id="908355"/>
    <lineage>
        <taxon>Bacteria</taxon>
        <taxon>Bacillati</taxon>
        <taxon>Actinomycetota</taxon>
        <taxon>Actinomycetes</taxon>
        <taxon>Micrococcales</taxon>
        <taxon>Bogoriellaceae</taxon>
        <taxon>Georgenia</taxon>
    </lineage>
</organism>
<dbReference type="RefSeq" id="WP_345042351.1">
    <property type="nucleotide sequence ID" value="NZ_BAABBA010000014.1"/>
</dbReference>
<keyword evidence="3" id="KW-1185">Reference proteome</keyword>
<dbReference type="Proteomes" id="UP001499841">
    <property type="component" value="Unassembled WGS sequence"/>
</dbReference>
<feature type="region of interest" description="Disordered" evidence="1">
    <location>
        <begin position="1"/>
        <end position="34"/>
    </location>
</feature>
<accession>A0ABP8EXJ5</accession>
<reference evidence="3" key="1">
    <citation type="journal article" date="2019" name="Int. J. Syst. Evol. Microbiol.">
        <title>The Global Catalogue of Microorganisms (GCM) 10K type strain sequencing project: providing services to taxonomists for standard genome sequencing and annotation.</title>
        <authorList>
            <consortium name="The Broad Institute Genomics Platform"/>
            <consortium name="The Broad Institute Genome Sequencing Center for Infectious Disease"/>
            <person name="Wu L."/>
            <person name="Ma J."/>
        </authorList>
    </citation>
    <scope>NUCLEOTIDE SEQUENCE [LARGE SCALE GENOMIC DNA]</scope>
    <source>
        <strain evidence="3">JCM 17459</strain>
    </source>
</reference>
<evidence type="ECO:0000256" key="1">
    <source>
        <dbReference type="SAM" id="MobiDB-lite"/>
    </source>
</evidence>
<evidence type="ECO:0000313" key="2">
    <source>
        <dbReference type="EMBL" id="GAA4288432.1"/>
    </source>
</evidence>
<gene>
    <name evidence="2" type="ORF">GCM10022262_27920</name>
</gene>
<comment type="caution">
    <text evidence="2">The sequence shown here is derived from an EMBL/GenBank/DDBJ whole genome shotgun (WGS) entry which is preliminary data.</text>
</comment>
<proteinExistence type="predicted"/>
<name>A0ABP8EXJ5_9MICO</name>
<evidence type="ECO:0008006" key="4">
    <source>
        <dbReference type="Google" id="ProtNLM"/>
    </source>
</evidence>
<evidence type="ECO:0000313" key="3">
    <source>
        <dbReference type="Proteomes" id="UP001499841"/>
    </source>
</evidence>